<name>A0A0S2LIZ2_CRYD1</name>
<proteinExistence type="predicted"/>
<dbReference type="VEuPathDB" id="FungiDB:CNJ03245"/>
<reference evidence="1 2" key="1">
    <citation type="journal article" date="2005" name="Science">
        <title>The genome of the basidiomycetous yeast and human pathogen Cryptococcus neoformans.</title>
        <authorList>
            <person name="Loftus B.J."/>
            <person name="Fung E."/>
            <person name="Roncaglia P."/>
            <person name="Rowley D."/>
            <person name="Amedeo P."/>
            <person name="Bruno D."/>
            <person name="Vamathevan J."/>
            <person name="Miranda M."/>
            <person name="Anderson I.J."/>
            <person name="Fraser J.A."/>
            <person name="Allen J.E."/>
            <person name="Bosdet I.E."/>
            <person name="Brent M.R."/>
            <person name="Chiu R."/>
            <person name="Doering T.L."/>
            <person name="Donlin M.J."/>
            <person name="D'Souza C.A."/>
            <person name="Fox D.S."/>
            <person name="Grinberg V."/>
            <person name="Fu J."/>
            <person name="Fukushima M."/>
            <person name="Haas B.J."/>
            <person name="Huang J.C."/>
            <person name="Janbon G."/>
            <person name="Jones S.J."/>
            <person name="Koo H.L."/>
            <person name="Krzywinski M.I."/>
            <person name="Kwon-Chung J.K."/>
            <person name="Lengeler K.B."/>
            <person name="Maiti R."/>
            <person name="Marra M.A."/>
            <person name="Marra R.E."/>
            <person name="Mathewson C.A."/>
            <person name="Mitchell T.G."/>
            <person name="Pertea M."/>
            <person name="Riggs F.R."/>
            <person name="Salzberg S.L."/>
            <person name="Schein J.E."/>
            <person name="Shvartsbeyn A."/>
            <person name="Shin H."/>
            <person name="Shumway M."/>
            <person name="Specht C.A."/>
            <person name="Suh B.B."/>
            <person name="Tenney A."/>
            <person name="Utterback T.R."/>
            <person name="Wickes B.L."/>
            <person name="Wortman J.R."/>
            <person name="Wye N.H."/>
            <person name="Kronstad J.W."/>
            <person name="Lodge J.K."/>
            <person name="Heitman J."/>
            <person name="Davis R.W."/>
            <person name="Fraser C.M."/>
            <person name="Hyman R.W."/>
        </authorList>
    </citation>
    <scope>NUCLEOTIDE SEQUENCE [LARGE SCALE GENOMIC DNA]</scope>
    <source>
        <strain evidence="2">JEC21 / ATCC MYA-565</strain>
    </source>
</reference>
<organism evidence="1 2">
    <name type="scientific">Cryptococcus deneoformans (strain JEC21 / ATCC MYA-565)</name>
    <name type="common">Cryptococcus neoformans var. neoformans serotype D</name>
    <dbReference type="NCBI Taxonomy" id="214684"/>
    <lineage>
        <taxon>Eukaryota</taxon>
        <taxon>Fungi</taxon>
        <taxon>Dikarya</taxon>
        <taxon>Basidiomycota</taxon>
        <taxon>Agaricomycotina</taxon>
        <taxon>Tremellomycetes</taxon>
        <taxon>Tremellales</taxon>
        <taxon>Cryptococcaceae</taxon>
        <taxon>Cryptococcus</taxon>
        <taxon>Cryptococcus neoformans species complex</taxon>
    </lineage>
</organism>
<evidence type="ECO:0000313" key="2">
    <source>
        <dbReference type="Proteomes" id="UP000002149"/>
    </source>
</evidence>
<dbReference type="KEGG" id="cne:CNJ03245"/>
<dbReference type="GeneID" id="36393091"/>
<keyword evidence="2" id="KW-1185">Reference proteome</keyword>
<dbReference type="Proteomes" id="UP000002149">
    <property type="component" value="Chromosome 10"/>
</dbReference>
<dbReference type="PaxDb" id="214684-A0A0S2LIZ2"/>
<dbReference type="OrthoDB" id="2564915at2759"/>
<dbReference type="AlphaFoldDB" id="A0A0S2LIZ2"/>
<evidence type="ECO:0000313" key="1">
    <source>
        <dbReference type="EMBL" id="ALO60935.1"/>
    </source>
</evidence>
<dbReference type="InParanoid" id="A0A0S2LIZ2"/>
<accession>A0A0S2LIZ2</accession>
<sequence>MPKVPERNPSHSPPTFSSLRSLLPRILAHLQRLQPAKCLLLSQSLYEELFPAVYERVILDENNVSSFFYGFLTAPPSWEQGGRGVGGKRKRLPSFPHLPAPEWQLPPITSPTHQFSRGRKSVALGYTTHITLLDPMALSILCAAHVKVLDLSPILETFHSSLSSSSSYPPQITPANSWPLGNVHTLEIGWDLMYYLADSHSPYPIFDPVPICCIPLNVRHLIIHLGDARCRSRATRVGAEKGGGAGDGEGWKGGVKRFLKEAIYELAGEWELDTLELVIPPREVEGVYIPVFDGEDEEEGKYPPPAKKVVINFSHLSQPGTPYEQAKRVRAYLEEAGEDGFRVEFKLKNALEVRRVVGDVGVDVKGFTFVEG</sequence>
<dbReference type="EMBL" id="AE017350">
    <property type="protein sequence ID" value="ALO60935.1"/>
    <property type="molecule type" value="Genomic_DNA"/>
</dbReference>
<protein>
    <submittedName>
        <fullName evidence="1">Uncharacterized protein</fullName>
    </submittedName>
</protein>
<dbReference type="RefSeq" id="XP_024514473.1">
    <property type="nucleotide sequence ID" value="XM_024658795.1"/>
</dbReference>
<gene>
    <name evidence="1" type="ordered locus">CNJ03245</name>
</gene>